<feature type="domain" description="PrcB C-terminal" evidence="1">
    <location>
        <begin position="808"/>
        <end position="865"/>
    </location>
</feature>
<dbReference type="AlphaFoldDB" id="A0A9X4H819"/>
<comment type="caution">
    <text evidence="2">The sequence shown here is derived from an EMBL/GenBank/DDBJ whole genome shotgun (WGS) entry which is preliminary data.</text>
</comment>
<dbReference type="InterPro" id="IPR025748">
    <property type="entry name" value="PrcB_C_dom"/>
</dbReference>
<keyword evidence="2" id="KW-0378">Hydrolase</keyword>
<evidence type="ECO:0000313" key="2">
    <source>
        <dbReference type="EMBL" id="MDF9408359.1"/>
    </source>
</evidence>
<evidence type="ECO:0000313" key="3">
    <source>
        <dbReference type="Proteomes" id="UP001154312"/>
    </source>
</evidence>
<keyword evidence="3" id="KW-1185">Reference proteome</keyword>
<dbReference type="GO" id="GO:0008233">
    <property type="term" value="F:peptidase activity"/>
    <property type="evidence" value="ECO:0007669"/>
    <property type="project" value="UniProtKB-KW"/>
</dbReference>
<proteinExistence type="predicted"/>
<gene>
    <name evidence="2" type="ORF">L7E55_08310</name>
</gene>
<sequence length="879" mass="98958">MIKPGKIAVFPVVFLLIFVIFTGLAGNPTDVWAAEQNLLANEAGAAAAGESLDELKAKLWQATSDYELAMVVGAFDTLPGPDPDAAQVLLDYLRDNNTNDAFSIKNILIRLMTDEQVSQLAKDIGAYQEANSIRYLIPVLTERIKNSNDLTSAVLSLRGNCFFDQAWQRIFANPTDMVRWLDETYVKLSDPIAKRRLVDTVGGFAQRQIDNAGRAAVTGWLWRAQENEPDPVYRSDQLCTLYQLGETKALETLGSLYSSLASVRDRAGLIDRIAGIAHWRLAGADREGWIDWLWKIAETDASPYCRQECLAALYMDLGQEKALEQYVRDTDRNGVATLAQEDHAFRIDGLNWRLLRDAGQKYPQSYLGRGIKAYEAVRGIPYFEIERAEEPSYNGVWAPPYGDEEYDPDREIPGWENFLAEFPRHPAADDAAYRLTRCYEIKGRFTDAVKTMQKVRFLPDGDMRYAAAGRLVYILDVRMTYEQLESLSAEKLEPPLQAFVSYSLAIKEVRRENYARAVAGLKEFLKQEEALTADQFILPFDYLNDYDYLSENDKYDFRGSVEKQLAEVKKLAGLQSQWAESKDPADLYQLAAAIFHNEMLYYNHLWAGERQYYNWLGYINETGHGHAPAEMAVFVRDLINYNHSLPYFQQVCQDQSVAPELRAKALYSTGLCYIGLDEWGEDASFAFNSSDIQGKIISTYQQFVKEYPDSNMADDALLALGAYTGDVTYPQRILKEYPESDTVEKANDLIKDLTKGMGSPYHWSTNQSVPFKIMSLDDKSVPREIRNWAAANATRLYTGSKTFGEWSYFCVSAGEKSTAGYSVGIIDIISEGSGKLKVYYRIDNPAPGEVAAQVITHPSVLVRIPATGAAVEFAEGFPQ</sequence>
<dbReference type="Gene3D" id="1.25.40.10">
    <property type="entry name" value="Tetratricopeptide repeat domain"/>
    <property type="match status" value="2"/>
</dbReference>
<organism evidence="2 3">
    <name type="scientific">Pelotomaculum isophthalicicum JI</name>
    <dbReference type="NCBI Taxonomy" id="947010"/>
    <lineage>
        <taxon>Bacteria</taxon>
        <taxon>Bacillati</taxon>
        <taxon>Bacillota</taxon>
        <taxon>Clostridia</taxon>
        <taxon>Eubacteriales</taxon>
        <taxon>Desulfotomaculaceae</taxon>
        <taxon>Pelotomaculum</taxon>
    </lineage>
</organism>
<dbReference type="RefSeq" id="WP_277443678.1">
    <property type="nucleotide sequence ID" value="NZ_JAKOAV010000013.1"/>
</dbReference>
<keyword evidence="2" id="KW-0645">Protease</keyword>
<dbReference type="Pfam" id="PF14343">
    <property type="entry name" value="PrcB_C"/>
    <property type="match status" value="1"/>
</dbReference>
<dbReference type="Proteomes" id="UP001154312">
    <property type="component" value="Unassembled WGS sequence"/>
</dbReference>
<evidence type="ECO:0000259" key="1">
    <source>
        <dbReference type="Pfam" id="PF14343"/>
    </source>
</evidence>
<dbReference type="EMBL" id="JAKOAV010000013">
    <property type="protein sequence ID" value="MDF9408359.1"/>
    <property type="molecule type" value="Genomic_DNA"/>
</dbReference>
<protein>
    <submittedName>
        <fullName evidence="2">Protease complex subunit PrcB family protein</fullName>
    </submittedName>
</protein>
<dbReference type="InterPro" id="IPR011990">
    <property type="entry name" value="TPR-like_helical_dom_sf"/>
</dbReference>
<accession>A0A9X4H819</accession>
<name>A0A9X4H819_9FIRM</name>
<reference evidence="2" key="1">
    <citation type="submission" date="2022-02" db="EMBL/GenBank/DDBJ databases">
        <authorList>
            <person name="Leng L."/>
        </authorList>
    </citation>
    <scope>NUCLEOTIDE SEQUENCE</scope>
    <source>
        <strain evidence="2">JI</strain>
    </source>
</reference>
<dbReference type="GO" id="GO:0006508">
    <property type="term" value="P:proteolysis"/>
    <property type="evidence" value="ECO:0007669"/>
    <property type="project" value="UniProtKB-KW"/>
</dbReference>